<evidence type="ECO:0000313" key="2">
    <source>
        <dbReference type="Proteomes" id="UP000607653"/>
    </source>
</evidence>
<keyword evidence="2" id="KW-1185">Reference proteome</keyword>
<name>A0A823A1V4_NELNU</name>
<protein>
    <submittedName>
        <fullName evidence="1">Uncharacterized protein</fullName>
    </submittedName>
</protein>
<evidence type="ECO:0000313" key="1">
    <source>
        <dbReference type="EMBL" id="DAD48966.1"/>
    </source>
</evidence>
<dbReference type="EMBL" id="DUZY01000008">
    <property type="protein sequence ID" value="DAD48966.1"/>
    <property type="molecule type" value="Genomic_DNA"/>
</dbReference>
<sequence length="74" mass="8798">MAVLPSKTFERWCSLKQKNTVVQARCNAEWREFRVCMKKAEQEYFHVCIDNDWGGFNDKNTFKSLTHMMIPLPL</sequence>
<proteinExistence type="predicted"/>
<gene>
    <name evidence="1" type="ORF">HUJ06_018903</name>
</gene>
<reference evidence="1 2" key="1">
    <citation type="journal article" date="2020" name="Mol. Biol. Evol.">
        <title>Distinct Expression and Methylation Patterns for Genes with Different Fates following a Single Whole-Genome Duplication in Flowering Plants.</title>
        <authorList>
            <person name="Shi T."/>
            <person name="Rahmani R.S."/>
            <person name="Gugger P.F."/>
            <person name="Wang M."/>
            <person name="Li H."/>
            <person name="Zhang Y."/>
            <person name="Li Z."/>
            <person name="Wang Q."/>
            <person name="Van de Peer Y."/>
            <person name="Marchal K."/>
            <person name="Chen J."/>
        </authorList>
    </citation>
    <scope>NUCLEOTIDE SEQUENCE [LARGE SCALE GENOMIC DNA]</scope>
    <source>
        <tissue evidence="1">Leaf</tissue>
    </source>
</reference>
<accession>A0A823A1V4</accession>
<comment type="caution">
    <text evidence="1">The sequence shown here is derived from an EMBL/GenBank/DDBJ whole genome shotgun (WGS) entry which is preliminary data.</text>
</comment>
<dbReference type="Proteomes" id="UP000607653">
    <property type="component" value="Unassembled WGS sequence"/>
</dbReference>
<dbReference type="AlphaFoldDB" id="A0A823A1V4"/>
<organism evidence="1 2">
    <name type="scientific">Nelumbo nucifera</name>
    <name type="common">Sacred lotus</name>
    <dbReference type="NCBI Taxonomy" id="4432"/>
    <lineage>
        <taxon>Eukaryota</taxon>
        <taxon>Viridiplantae</taxon>
        <taxon>Streptophyta</taxon>
        <taxon>Embryophyta</taxon>
        <taxon>Tracheophyta</taxon>
        <taxon>Spermatophyta</taxon>
        <taxon>Magnoliopsida</taxon>
        <taxon>Proteales</taxon>
        <taxon>Nelumbonaceae</taxon>
        <taxon>Nelumbo</taxon>
    </lineage>
</organism>